<keyword evidence="2" id="KW-0677">Repeat</keyword>
<dbReference type="OMA" id="NCASMAF"/>
<evidence type="ECO:0000313" key="4">
    <source>
        <dbReference type="EMBL" id="CAE8619681.1"/>
    </source>
</evidence>
<gene>
    <name evidence="4" type="ORF">PGLA1383_LOCUS37265</name>
</gene>
<dbReference type="SUPFAM" id="SSF117281">
    <property type="entry name" value="Kelch motif"/>
    <property type="match status" value="1"/>
</dbReference>
<dbReference type="InterPro" id="IPR006652">
    <property type="entry name" value="Kelch_1"/>
</dbReference>
<dbReference type="Pfam" id="PF01344">
    <property type="entry name" value="Kelch_1"/>
    <property type="match status" value="1"/>
</dbReference>
<dbReference type="InterPro" id="IPR015915">
    <property type="entry name" value="Kelch-typ_b-propeller"/>
</dbReference>
<keyword evidence="5" id="KW-1185">Reference proteome</keyword>
<sequence>MNWLRMPTLRAKRTTSKPHGEAQMLNSVERFDPKVGMWETLPPMSARRAYVTAAAIAGGLHVFGGSDGGQCLGTAERFDPVYGTWSPLPGMAERRSGAASAAVLL</sequence>
<dbReference type="PANTHER" id="PTHR46344">
    <property type="entry name" value="OS02G0202900 PROTEIN"/>
    <property type="match status" value="1"/>
</dbReference>
<protein>
    <submittedName>
        <fullName evidence="4">Uncharacterized protein</fullName>
    </submittedName>
</protein>
<reference evidence="4" key="1">
    <citation type="submission" date="2021-02" db="EMBL/GenBank/DDBJ databases">
        <authorList>
            <person name="Dougan E. K."/>
            <person name="Rhodes N."/>
            <person name="Thang M."/>
            <person name="Chan C."/>
        </authorList>
    </citation>
    <scope>NUCLEOTIDE SEQUENCE</scope>
</reference>
<dbReference type="Proteomes" id="UP000654075">
    <property type="component" value="Unassembled WGS sequence"/>
</dbReference>
<keyword evidence="1" id="KW-0880">Kelch repeat</keyword>
<dbReference type="Gene3D" id="2.120.10.80">
    <property type="entry name" value="Kelch-type beta propeller"/>
    <property type="match status" value="1"/>
</dbReference>
<feature type="region of interest" description="Disordered" evidence="3">
    <location>
        <begin position="1"/>
        <end position="20"/>
    </location>
</feature>
<dbReference type="PANTHER" id="PTHR46344:SF27">
    <property type="entry name" value="KELCH REPEAT SUPERFAMILY PROTEIN"/>
    <property type="match status" value="1"/>
</dbReference>
<comment type="caution">
    <text evidence="4">The sequence shown here is derived from an EMBL/GenBank/DDBJ whole genome shotgun (WGS) entry which is preliminary data.</text>
</comment>
<evidence type="ECO:0000313" key="5">
    <source>
        <dbReference type="Proteomes" id="UP000654075"/>
    </source>
</evidence>
<accession>A0A813G4S9</accession>
<dbReference type="SMART" id="SM00612">
    <property type="entry name" value="Kelch"/>
    <property type="match status" value="2"/>
</dbReference>
<evidence type="ECO:0000256" key="2">
    <source>
        <dbReference type="ARBA" id="ARBA00022737"/>
    </source>
</evidence>
<dbReference type="EMBL" id="CAJNNV010027200">
    <property type="protein sequence ID" value="CAE8619681.1"/>
    <property type="molecule type" value="Genomic_DNA"/>
</dbReference>
<evidence type="ECO:0000256" key="1">
    <source>
        <dbReference type="ARBA" id="ARBA00022441"/>
    </source>
</evidence>
<evidence type="ECO:0000256" key="3">
    <source>
        <dbReference type="SAM" id="MobiDB-lite"/>
    </source>
</evidence>
<name>A0A813G4S9_POLGL</name>
<dbReference type="OrthoDB" id="45365at2759"/>
<organism evidence="4 5">
    <name type="scientific">Polarella glacialis</name>
    <name type="common">Dinoflagellate</name>
    <dbReference type="NCBI Taxonomy" id="89957"/>
    <lineage>
        <taxon>Eukaryota</taxon>
        <taxon>Sar</taxon>
        <taxon>Alveolata</taxon>
        <taxon>Dinophyceae</taxon>
        <taxon>Suessiales</taxon>
        <taxon>Suessiaceae</taxon>
        <taxon>Polarella</taxon>
    </lineage>
</organism>
<proteinExistence type="predicted"/>
<dbReference type="AlphaFoldDB" id="A0A813G4S9"/>